<dbReference type="PANTHER" id="PTHR33630">
    <property type="entry name" value="CUTINASE RV1984C-RELATED-RELATED"/>
    <property type="match status" value="1"/>
</dbReference>
<dbReference type="RefSeq" id="XP_028468951.1">
    <property type="nucleotide sequence ID" value="XM_028606563.1"/>
</dbReference>
<dbReference type="Pfam" id="PF01083">
    <property type="entry name" value="Cutinase"/>
    <property type="match status" value="1"/>
</dbReference>
<keyword evidence="2" id="KW-1015">Disulfide bond</keyword>
<dbReference type="PANTHER" id="PTHR33630:SF9">
    <property type="entry name" value="CUTINASE 4"/>
    <property type="match status" value="1"/>
</dbReference>
<dbReference type="InterPro" id="IPR029058">
    <property type="entry name" value="AB_hydrolase_fold"/>
</dbReference>
<keyword evidence="6" id="KW-1185">Reference proteome</keyword>
<dbReference type="GeneID" id="39575041"/>
<proteinExistence type="predicted"/>
<dbReference type="SUPFAM" id="SSF53474">
    <property type="entry name" value="alpha/beta-Hydrolases"/>
    <property type="match status" value="1"/>
</dbReference>
<evidence type="ECO:0000256" key="1">
    <source>
        <dbReference type="ARBA" id="ARBA00022801"/>
    </source>
</evidence>
<organism evidence="5 6">
    <name type="scientific">Sodiomyces alkalinus (strain CBS 110278 / VKM F-3762 / F11)</name>
    <name type="common">Alkaliphilic filamentous fungus</name>
    <dbReference type="NCBI Taxonomy" id="1314773"/>
    <lineage>
        <taxon>Eukaryota</taxon>
        <taxon>Fungi</taxon>
        <taxon>Dikarya</taxon>
        <taxon>Ascomycota</taxon>
        <taxon>Pezizomycotina</taxon>
        <taxon>Sordariomycetes</taxon>
        <taxon>Hypocreomycetidae</taxon>
        <taxon>Glomerellales</taxon>
        <taxon>Plectosphaerellaceae</taxon>
        <taxon>Sodiomyces</taxon>
    </lineage>
</organism>
<feature type="region of interest" description="Disordered" evidence="3">
    <location>
        <begin position="250"/>
        <end position="283"/>
    </location>
</feature>
<evidence type="ECO:0000313" key="6">
    <source>
        <dbReference type="Proteomes" id="UP000272025"/>
    </source>
</evidence>
<keyword evidence="4" id="KW-0732">Signal</keyword>
<name>A0A3N2Q3E6_SODAK</name>
<dbReference type="STRING" id="1314773.A0A3N2Q3E6"/>
<dbReference type="SMART" id="SM01110">
    <property type="entry name" value="Cutinase"/>
    <property type="match status" value="1"/>
</dbReference>
<feature type="chain" id="PRO_5018206183" evidence="4">
    <location>
        <begin position="32"/>
        <end position="308"/>
    </location>
</feature>
<accession>A0A3N2Q3E6</accession>
<evidence type="ECO:0000256" key="3">
    <source>
        <dbReference type="SAM" id="MobiDB-lite"/>
    </source>
</evidence>
<gene>
    <name evidence="5" type="ORF">SODALDRAFT_112915</name>
</gene>
<feature type="compositionally biased region" description="Gly residues" evidence="3">
    <location>
        <begin position="254"/>
        <end position="272"/>
    </location>
</feature>
<evidence type="ECO:0000256" key="4">
    <source>
        <dbReference type="SAM" id="SignalP"/>
    </source>
</evidence>
<dbReference type="Gene3D" id="3.40.50.1820">
    <property type="entry name" value="alpha/beta hydrolase"/>
    <property type="match status" value="1"/>
</dbReference>
<sequence length="308" mass="32395">MDSYLPMSPKAGARLLLPYLFLALVTSQTAAQNTTTTTTTPTTCAEGVHVITARGSNEPLGAGRLGPVASDLIAAIPNSTVQALNYPATFFDYATSVAAGILELRDALESYSRTCPQGKVVMMGYSQGAQVILDTLCGAQPYDRPVVQFNESAPLNSTIVEHNVLAVILYGDPTHAAEAPWNYGNSTTNGLFPRDNITACASYAPKIRSWCDEGDFFCALGDDGEIHGSYFDAYGDDAVEFALQLWEEAEETGGDTGSEDGSGSGSGSGSGEDGADNDRDDSAADHLGTNWRIPFVLGVAAICSCFAL</sequence>
<reference evidence="5 6" key="1">
    <citation type="journal article" date="2018" name="Mol. Ecol.">
        <title>The obligate alkalophilic soda-lake fungus Sodiomyces alkalinus has shifted to a protein diet.</title>
        <authorList>
            <person name="Grum-Grzhimaylo A.A."/>
            <person name="Falkoski D.L."/>
            <person name="van den Heuvel J."/>
            <person name="Valero-Jimenez C.A."/>
            <person name="Min B."/>
            <person name="Choi I.G."/>
            <person name="Lipzen A."/>
            <person name="Daum C.G."/>
            <person name="Aanen D.K."/>
            <person name="Tsang A."/>
            <person name="Henrissat B."/>
            <person name="Bilanenko E.N."/>
            <person name="de Vries R.P."/>
            <person name="van Kan J.A.L."/>
            <person name="Grigoriev I.V."/>
            <person name="Debets A.J.M."/>
        </authorList>
    </citation>
    <scope>NUCLEOTIDE SEQUENCE [LARGE SCALE GENOMIC DNA]</scope>
    <source>
        <strain evidence="5 6">F11</strain>
    </source>
</reference>
<protein>
    <submittedName>
        <fullName evidence="5">Alpha/beta-hydrolase</fullName>
    </submittedName>
</protein>
<evidence type="ECO:0000313" key="5">
    <source>
        <dbReference type="EMBL" id="ROT41145.1"/>
    </source>
</evidence>
<dbReference type="GO" id="GO:0052689">
    <property type="term" value="F:carboxylic ester hydrolase activity"/>
    <property type="evidence" value="ECO:0007669"/>
    <property type="project" value="UniProtKB-ARBA"/>
</dbReference>
<dbReference type="InterPro" id="IPR000675">
    <property type="entry name" value="Cutinase/axe"/>
</dbReference>
<dbReference type="EMBL" id="ML119052">
    <property type="protein sequence ID" value="ROT41145.1"/>
    <property type="molecule type" value="Genomic_DNA"/>
</dbReference>
<evidence type="ECO:0000256" key="2">
    <source>
        <dbReference type="ARBA" id="ARBA00023157"/>
    </source>
</evidence>
<dbReference type="OrthoDB" id="2586582at2759"/>
<dbReference type="Proteomes" id="UP000272025">
    <property type="component" value="Unassembled WGS sequence"/>
</dbReference>
<feature type="signal peptide" evidence="4">
    <location>
        <begin position="1"/>
        <end position="31"/>
    </location>
</feature>
<keyword evidence="1 5" id="KW-0378">Hydrolase</keyword>
<dbReference type="AlphaFoldDB" id="A0A3N2Q3E6"/>